<evidence type="ECO:0000313" key="2">
    <source>
        <dbReference type="Proteomes" id="UP000552709"/>
    </source>
</evidence>
<keyword evidence="2" id="KW-1185">Reference proteome</keyword>
<dbReference type="AlphaFoldDB" id="A0A7W8ND01"/>
<dbReference type="EMBL" id="JACHFL010000001">
    <property type="protein sequence ID" value="MBB5361110.1"/>
    <property type="molecule type" value="Genomic_DNA"/>
</dbReference>
<dbReference type="Proteomes" id="UP000552709">
    <property type="component" value="Unassembled WGS sequence"/>
</dbReference>
<accession>A0A7W8ND01</accession>
<reference evidence="1 2" key="1">
    <citation type="submission" date="2020-08" db="EMBL/GenBank/DDBJ databases">
        <title>Genomic Encyclopedia of Type Strains, Phase IV (KMG-IV): sequencing the most valuable type-strain genomes for metagenomic binning, comparative biology and taxonomic classification.</title>
        <authorList>
            <person name="Goeker M."/>
        </authorList>
    </citation>
    <scope>NUCLEOTIDE SEQUENCE [LARGE SCALE GENOMIC DNA]</scope>
    <source>
        <strain evidence="1 2">DSM 27939</strain>
    </source>
</reference>
<protein>
    <submittedName>
        <fullName evidence="1">Uncharacterized protein</fullName>
    </submittedName>
</protein>
<organism evidence="1 2">
    <name type="scientific">Deinococcus humi</name>
    <dbReference type="NCBI Taxonomy" id="662880"/>
    <lineage>
        <taxon>Bacteria</taxon>
        <taxon>Thermotogati</taxon>
        <taxon>Deinococcota</taxon>
        <taxon>Deinococci</taxon>
        <taxon>Deinococcales</taxon>
        <taxon>Deinococcaceae</taxon>
        <taxon>Deinococcus</taxon>
    </lineage>
</organism>
<proteinExistence type="predicted"/>
<comment type="caution">
    <text evidence="1">The sequence shown here is derived from an EMBL/GenBank/DDBJ whole genome shotgun (WGS) entry which is preliminary data.</text>
</comment>
<sequence>MTFRRVPYDLASLKRGILASGMPHAGWLADG</sequence>
<name>A0A7W8ND01_9DEIO</name>
<evidence type="ECO:0000313" key="1">
    <source>
        <dbReference type="EMBL" id="MBB5361110.1"/>
    </source>
</evidence>
<gene>
    <name evidence="1" type="ORF">HNQ08_000181</name>
</gene>